<dbReference type="PANTHER" id="PTHR16469">
    <property type="entry name" value="UBIQUITIN-ASSOCIATED AND SH3 DOMAIN-CONTAINING BA-RELATED"/>
    <property type="match status" value="1"/>
</dbReference>
<gene>
    <name evidence="1" type="primary">Ubash3b</name>
    <name evidence="1" type="ORF">T4A_7051</name>
</gene>
<dbReference type="Proteomes" id="UP000054632">
    <property type="component" value="Unassembled WGS sequence"/>
</dbReference>
<dbReference type="InterPro" id="IPR029033">
    <property type="entry name" value="His_PPase_superfam"/>
</dbReference>
<dbReference type="EMBL" id="JYDR01000205">
    <property type="protein sequence ID" value="KRY65555.1"/>
    <property type="molecule type" value="Genomic_DNA"/>
</dbReference>
<dbReference type="PANTHER" id="PTHR16469:SF27">
    <property type="entry name" value="UBIQUITIN-ASSOCIATED AND SH3 DOMAIN-CONTAINING BA-RELATED"/>
    <property type="match status" value="1"/>
</dbReference>
<dbReference type="Gene3D" id="3.40.50.1240">
    <property type="entry name" value="Phosphoglycerate mutase-like"/>
    <property type="match status" value="1"/>
</dbReference>
<reference evidence="1 2" key="1">
    <citation type="submission" date="2015-01" db="EMBL/GenBank/DDBJ databases">
        <title>Evolution of Trichinella species and genotypes.</title>
        <authorList>
            <person name="Korhonen P.K."/>
            <person name="Edoardo P."/>
            <person name="Giuseppe L.R."/>
            <person name="Gasser R.B."/>
        </authorList>
    </citation>
    <scope>NUCLEOTIDE SEQUENCE [LARGE SCALE GENOMIC DNA]</scope>
    <source>
        <strain evidence="1">ISS13</strain>
    </source>
</reference>
<dbReference type="AlphaFoldDB" id="A0A0V1DXB2"/>
<sequence>MKRRFILQNSEVKKTILVIQAGESVKDVCKDANWFLDIGKKQSFLSFVLTFFSRKFMKKKRPVAIKVPRNNVCEDAYIRLPRILQWRRGKLAAWLTDSPLTTIGKRATKMCAERLVSDNLIRPELLGDCVYATPDFSCVQTLDMIMHVVDPLRKIKIRIEPVLSVSYKASKKQKHHVFVNADEFHAQGILRVDTAYKPVTQPVKKLNFNKRIEAFKQMLMEHPGKIIILVLNKETVNEMLSTCKSAGMKSEKAEQSNEDALSLRTFFVKFVGKQRTVVNSVVPS</sequence>
<evidence type="ECO:0000313" key="1">
    <source>
        <dbReference type="EMBL" id="KRY65555.1"/>
    </source>
</evidence>
<proteinExistence type="predicted"/>
<protein>
    <submittedName>
        <fullName evidence="1">Ubiquitin-associated and SH3 domain-containing protein B</fullName>
    </submittedName>
</protein>
<organism evidence="1 2">
    <name type="scientific">Trichinella pseudospiralis</name>
    <name type="common">Parasitic roundworm</name>
    <dbReference type="NCBI Taxonomy" id="6337"/>
    <lineage>
        <taxon>Eukaryota</taxon>
        <taxon>Metazoa</taxon>
        <taxon>Ecdysozoa</taxon>
        <taxon>Nematoda</taxon>
        <taxon>Enoplea</taxon>
        <taxon>Dorylaimia</taxon>
        <taxon>Trichinellida</taxon>
        <taxon>Trichinellidae</taxon>
        <taxon>Trichinella</taxon>
    </lineage>
</organism>
<comment type="caution">
    <text evidence="1">The sequence shown here is derived from an EMBL/GenBank/DDBJ whole genome shotgun (WGS) entry which is preliminary data.</text>
</comment>
<name>A0A0V1DXB2_TRIPS</name>
<dbReference type="InterPro" id="IPR051710">
    <property type="entry name" value="Phosphatase_SH3-domain"/>
</dbReference>
<dbReference type="GO" id="GO:0016791">
    <property type="term" value="F:phosphatase activity"/>
    <property type="evidence" value="ECO:0007669"/>
    <property type="project" value="UniProtKB-ARBA"/>
</dbReference>
<evidence type="ECO:0000313" key="2">
    <source>
        <dbReference type="Proteomes" id="UP000054632"/>
    </source>
</evidence>
<accession>A0A0V1DXB2</accession>
<dbReference type="SUPFAM" id="SSF53254">
    <property type="entry name" value="Phosphoglycerate mutase-like"/>
    <property type="match status" value="1"/>
</dbReference>